<feature type="compositionally biased region" description="Basic and acidic residues" evidence="3">
    <location>
        <begin position="555"/>
        <end position="564"/>
    </location>
</feature>
<name>A0A7S3ZY03_9STRA</name>
<dbReference type="Gene3D" id="1.20.920.10">
    <property type="entry name" value="Bromodomain-like"/>
    <property type="match status" value="6"/>
</dbReference>
<dbReference type="SUPFAM" id="SSF47370">
    <property type="entry name" value="Bromodomain"/>
    <property type="match status" value="6"/>
</dbReference>
<dbReference type="Pfam" id="PF00439">
    <property type="entry name" value="Bromodomain"/>
    <property type="match status" value="4"/>
</dbReference>
<dbReference type="EMBL" id="HBIW01014756">
    <property type="protein sequence ID" value="CAE0697274.1"/>
    <property type="molecule type" value="Transcribed_RNA"/>
</dbReference>
<dbReference type="CDD" id="cd04369">
    <property type="entry name" value="Bromodomain"/>
    <property type="match status" value="4"/>
</dbReference>
<feature type="domain" description="Bromo" evidence="4">
    <location>
        <begin position="20"/>
        <end position="80"/>
    </location>
</feature>
<feature type="region of interest" description="Disordered" evidence="3">
    <location>
        <begin position="555"/>
        <end position="583"/>
    </location>
</feature>
<protein>
    <recommendedName>
        <fullName evidence="4">Bromo domain-containing protein</fullName>
    </recommendedName>
</protein>
<evidence type="ECO:0000256" key="2">
    <source>
        <dbReference type="PROSITE-ProRule" id="PRU00035"/>
    </source>
</evidence>
<evidence type="ECO:0000256" key="1">
    <source>
        <dbReference type="ARBA" id="ARBA00023117"/>
    </source>
</evidence>
<feature type="domain" description="Bromo" evidence="4">
    <location>
        <begin position="976"/>
        <end position="1041"/>
    </location>
</feature>
<feature type="compositionally biased region" description="Pro residues" evidence="3">
    <location>
        <begin position="820"/>
        <end position="830"/>
    </location>
</feature>
<feature type="domain" description="Bromo" evidence="4">
    <location>
        <begin position="297"/>
        <end position="375"/>
    </location>
</feature>
<evidence type="ECO:0000313" key="5">
    <source>
        <dbReference type="EMBL" id="CAE0697274.1"/>
    </source>
</evidence>
<feature type="region of interest" description="Disordered" evidence="3">
    <location>
        <begin position="1153"/>
        <end position="1175"/>
    </location>
</feature>
<gene>
    <name evidence="5" type="ORF">PCAL00307_LOCUS12710</name>
</gene>
<evidence type="ECO:0000256" key="3">
    <source>
        <dbReference type="SAM" id="MobiDB-lite"/>
    </source>
</evidence>
<dbReference type="SMART" id="SM00297">
    <property type="entry name" value="BROMO"/>
    <property type="match status" value="3"/>
</dbReference>
<reference evidence="5" key="1">
    <citation type="submission" date="2021-01" db="EMBL/GenBank/DDBJ databases">
        <authorList>
            <person name="Corre E."/>
            <person name="Pelletier E."/>
            <person name="Niang G."/>
            <person name="Scheremetjew M."/>
            <person name="Finn R."/>
            <person name="Kale V."/>
            <person name="Holt S."/>
            <person name="Cochrane G."/>
            <person name="Meng A."/>
            <person name="Brown T."/>
            <person name="Cohen L."/>
        </authorList>
    </citation>
    <scope>NUCLEOTIDE SEQUENCE</scope>
    <source>
        <strain evidence="5">CCMP1756</strain>
    </source>
</reference>
<keyword evidence="1 2" id="KW-0103">Bromodomain</keyword>
<dbReference type="InterPro" id="IPR001487">
    <property type="entry name" value="Bromodomain"/>
</dbReference>
<accession>A0A7S3ZY03</accession>
<dbReference type="InterPro" id="IPR036427">
    <property type="entry name" value="Bromodomain-like_sf"/>
</dbReference>
<feature type="region of interest" description="Disordered" evidence="3">
    <location>
        <begin position="863"/>
        <end position="904"/>
    </location>
</feature>
<feature type="domain" description="Bromo" evidence="4">
    <location>
        <begin position="619"/>
        <end position="683"/>
    </location>
</feature>
<feature type="region of interest" description="Disordered" evidence="3">
    <location>
        <begin position="820"/>
        <end position="849"/>
    </location>
</feature>
<dbReference type="PANTHER" id="PTHR45926">
    <property type="entry name" value="OSJNBA0053K19.4 PROTEIN"/>
    <property type="match status" value="1"/>
</dbReference>
<sequence length="1321" mass="147592">MATAGGAWRQAASNLLDVLKEMDIGQIFAKPVNQQIYRDYSQYVSQPMDLGLVRQKLPSYRNAKQFATDVRLVFSNALAYCGRVDATPDFKAVATLAKKMQRRFDKDAPLRPYLAPTPLRNRTPPPVDENLAAQIAANDGKVAMPRDVETCVSRVHQSLKRVKAAQSFRTPIETERWTDYEPKVGGQALDLTSVEHSFKRGAFQQDCGAWVLRMRRISANCLRYNTDTRFPELRQDAKFYLKALEKELAQKVRPVLQSVGCPTQAIDAAVPKLLRNWPQILEALETSILAHYDDLPPKAQISYYFLHPFGAYFPSPDQKEFVDDYARHVSEPICVGDVVSRLIEGTYDSLEPLKKDVSKVFANAMQYYGPDGAGRRLHEPSDCDDYVQRARRFDEAWTSVAKTLKNPGREVKSPTPKKDVNNAALRCLDKLRDHRESDGRGGSYQVATPFLHANMLPTHSEYLPCIGGRKNCRDFDSIESRGKRQGYSSLEAFANDVRRCFQNAHAWRTRCDDLVRVGSMDANTLAIAAEITNSADILLIVLDAALRQERSDFKPIAPAKRDASPARLTTPKKIKGQPSPTSPKPFWRLQAERLWSKVTKHEWVRNDGLQSYGGKLQWFRPTVEAFPTLREHYLGTIAKPMDLGLINHKLMNDEYEGREPFVEDLRLVFSNAVQFNRPAAQQAQSQQELNPHFVMDDLAAKTYAIATHLLNYVDHLELEYFKDDIADPPATPATAASITRNGISRDRYTCVLDEDEEARAKRREEAEAEAARLSALERAKLSESELRAAMDENKPAPAPAPPAITAGDAAVMAAFGELAPPAPAPAPAPAAPVEESKDQDGDATMSDAPPVRSDVARLASAALNQDAPPPPPAEDGEEPALKRVSTGELEEEAAAGKAPEPSDEMATRLAKLAAGVDEAAERRAAKRLECRRVRDRAVWPTRVRDSDADRECRTVLKQLRKLAVKKHSFYFEKMVRGVPDYAAFVARPTCLERVEQRLKIGVGEIARAFEDDGQEPLKPYASAREFGQELRLVLANARAYNERFRRNPHNVGYNICLAVDAVQPVLEEALFQFAFEAYERVGRMRLENSWEKKVAEEINEEVAAKRVVREQYEGIAREKAEAAVAHRKWEDRGQRNKLLRMLNERQRANLDILESNEAPRPASPTRQDVSEADVTPAKIAPVSRISAAVRAEDRRKAEKVRASAVFSALGDGAWASQTQEVEMAVEEEVVVKAEEAPVSFKGSVKFEIKSQRAAPARPALDAFSQIEDRVEEAPVRAPVARPKPVVPQKPAEPPVIECAGGDRRRVVKLLRRLDAIAATSY</sequence>
<organism evidence="5">
    <name type="scientific">Pelagomonas calceolata</name>
    <dbReference type="NCBI Taxonomy" id="35677"/>
    <lineage>
        <taxon>Eukaryota</taxon>
        <taxon>Sar</taxon>
        <taxon>Stramenopiles</taxon>
        <taxon>Ochrophyta</taxon>
        <taxon>Pelagophyceae</taxon>
        <taxon>Pelagomonadales</taxon>
        <taxon>Pelagomonadaceae</taxon>
        <taxon>Pelagomonas</taxon>
    </lineage>
</organism>
<proteinExistence type="predicted"/>
<dbReference type="PROSITE" id="PS50014">
    <property type="entry name" value="BROMODOMAIN_2"/>
    <property type="match status" value="4"/>
</dbReference>
<evidence type="ECO:0000259" key="4">
    <source>
        <dbReference type="PROSITE" id="PS50014"/>
    </source>
</evidence>